<keyword evidence="3" id="KW-1185">Reference proteome</keyword>
<feature type="region of interest" description="Disordered" evidence="1">
    <location>
        <begin position="362"/>
        <end position="382"/>
    </location>
</feature>
<dbReference type="RefSeq" id="XP_028478170.1">
    <property type="nucleotide sequence ID" value="XM_028621718.1"/>
</dbReference>
<name>A0A427Y0Z1_9TREE</name>
<organism evidence="2 3">
    <name type="scientific">Apiotrichum porosum</name>
    <dbReference type="NCBI Taxonomy" id="105984"/>
    <lineage>
        <taxon>Eukaryota</taxon>
        <taxon>Fungi</taxon>
        <taxon>Dikarya</taxon>
        <taxon>Basidiomycota</taxon>
        <taxon>Agaricomycotina</taxon>
        <taxon>Tremellomycetes</taxon>
        <taxon>Trichosporonales</taxon>
        <taxon>Trichosporonaceae</taxon>
        <taxon>Apiotrichum</taxon>
    </lineage>
</organism>
<proteinExistence type="predicted"/>
<accession>A0A427Y0Z1</accession>
<gene>
    <name evidence="2" type="ORF">EHS24_006246</name>
</gene>
<dbReference type="GeneID" id="39590789"/>
<evidence type="ECO:0000256" key="1">
    <source>
        <dbReference type="SAM" id="MobiDB-lite"/>
    </source>
</evidence>
<dbReference type="AlphaFoldDB" id="A0A427Y0Z1"/>
<evidence type="ECO:0000313" key="3">
    <source>
        <dbReference type="Proteomes" id="UP000279236"/>
    </source>
</evidence>
<dbReference type="Proteomes" id="UP000279236">
    <property type="component" value="Unassembled WGS sequence"/>
</dbReference>
<evidence type="ECO:0000313" key="2">
    <source>
        <dbReference type="EMBL" id="RSH84722.1"/>
    </source>
</evidence>
<protein>
    <submittedName>
        <fullName evidence="2">Uncharacterized protein</fullName>
    </submittedName>
</protein>
<reference evidence="2 3" key="1">
    <citation type="submission" date="2018-11" db="EMBL/GenBank/DDBJ databases">
        <title>Genome sequence of Apiotrichum porosum DSM 27194.</title>
        <authorList>
            <person name="Aliyu H."/>
            <person name="Gorte O."/>
            <person name="Ochsenreither K."/>
        </authorList>
    </citation>
    <scope>NUCLEOTIDE SEQUENCE [LARGE SCALE GENOMIC DNA]</scope>
    <source>
        <strain evidence="2 3">DSM 27194</strain>
    </source>
</reference>
<comment type="caution">
    <text evidence="2">The sequence shown here is derived from an EMBL/GenBank/DDBJ whole genome shotgun (WGS) entry which is preliminary data.</text>
</comment>
<sequence>MHIPTTGMVGVGETSRADHVQDAYRTAIRFPRARRMETIQDLQTPPPPAKPTRLCHNLPAPAVLLRQGAAGKRVPPKACHLYEHGFMKRLRHPRSMHPSALAQSRRQLDRTVDLAAPSPIVEESSPADEDAAEEAVVVEALNVIEIVAALLKLKQFRPLLAMECIRMTDFVMRNLDTGSNQWHEANGDVIRDYLVRGGRGKFAEKEFTLEAMHAGFDLAEYRWLLLAGSVDAALVKEMFCTYILIPRECVDLEVVKKVEDGVINWREAQSDPTGMTDPPTRGGVSLLVLHQAELGPPENWLMKASSVMHVETPVPALHAVEFSASTFLALPLTTWAAATSIFSTDWLGTASSLQAEWSSSSGFSINSSRNAPTRSCRPCSTPRDGTTLCKPCYERAVPVTTTATLVWILRGAAREHLFKKLQPTHLVAYWKTPEARKSLPVPTSLERFYDLEYIHSKHLPNYGPRLLRALCTRVRKIAPALRDEDAAADALKKQQQQEKKKKK</sequence>
<dbReference type="EMBL" id="RSCE01000003">
    <property type="protein sequence ID" value="RSH84722.1"/>
    <property type="molecule type" value="Genomic_DNA"/>
</dbReference>